<feature type="transmembrane region" description="Helical" evidence="1">
    <location>
        <begin position="68"/>
        <end position="89"/>
    </location>
</feature>
<evidence type="ECO:0000313" key="3">
    <source>
        <dbReference type="Proteomes" id="UP000821853"/>
    </source>
</evidence>
<name>A0A9J6G917_HAELO</name>
<sequence length="113" mass="12888">MHPRDERKFLVFEGKLREVLARCRVCHKPCSNEFKVEGSMLYVTSRCVDHTEKWQSLPMFREINAGNVLLSAATLFLGCPVAAFLTALAPVNIQAVGERIFYYHQKTYLLPAV</sequence>
<keyword evidence="1" id="KW-0472">Membrane</keyword>
<evidence type="ECO:0000313" key="2">
    <source>
        <dbReference type="EMBL" id="KAH9371683.1"/>
    </source>
</evidence>
<accession>A0A9J6G917</accession>
<gene>
    <name evidence="2" type="ORF">HPB48_020468</name>
</gene>
<organism evidence="2 3">
    <name type="scientific">Haemaphysalis longicornis</name>
    <name type="common">Bush tick</name>
    <dbReference type="NCBI Taxonomy" id="44386"/>
    <lineage>
        <taxon>Eukaryota</taxon>
        <taxon>Metazoa</taxon>
        <taxon>Ecdysozoa</taxon>
        <taxon>Arthropoda</taxon>
        <taxon>Chelicerata</taxon>
        <taxon>Arachnida</taxon>
        <taxon>Acari</taxon>
        <taxon>Parasitiformes</taxon>
        <taxon>Ixodida</taxon>
        <taxon>Ixodoidea</taxon>
        <taxon>Ixodidae</taxon>
        <taxon>Haemaphysalinae</taxon>
        <taxon>Haemaphysalis</taxon>
    </lineage>
</organism>
<protein>
    <submittedName>
        <fullName evidence="2">Uncharacterized protein</fullName>
    </submittedName>
</protein>
<dbReference type="VEuPathDB" id="VectorBase:HLOH_059650"/>
<keyword evidence="3" id="KW-1185">Reference proteome</keyword>
<comment type="caution">
    <text evidence="2">The sequence shown here is derived from an EMBL/GenBank/DDBJ whole genome shotgun (WGS) entry which is preliminary data.</text>
</comment>
<dbReference type="EMBL" id="JABSTR010000005">
    <property type="protein sequence ID" value="KAH9371683.1"/>
    <property type="molecule type" value="Genomic_DNA"/>
</dbReference>
<proteinExistence type="predicted"/>
<dbReference type="PANTHER" id="PTHR31751:SF42">
    <property type="entry name" value="PROTEIN CBG10204"/>
    <property type="match status" value="1"/>
</dbReference>
<keyword evidence="1" id="KW-1133">Transmembrane helix</keyword>
<dbReference type="OrthoDB" id="5988200at2759"/>
<evidence type="ECO:0000256" key="1">
    <source>
        <dbReference type="SAM" id="Phobius"/>
    </source>
</evidence>
<dbReference type="PANTHER" id="PTHR31751">
    <property type="entry name" value="SI:CH211-108C17.2-RELATED-RELATED"/>
    <property type="match status" value="1"/>
</dbReference>
<dbReference type="Proteomes" id="UP000821853">
    <property type="component" value="Chromosome 3"/>
</dbReference>
<keyword evidence="1" id="KW-0812">Transmembrane</keyword>
<reference evidence="2 3" key="1">
    <citation type="journal article" date="2020" name="Cell">
        <title>Large-Scale Comparative Analyses of Tick Genomes Elucidate Their Genetic Diversity and Vector Capacities.</title>
        <authorList>
            <consortium name="Tick Genome and Microbiome Consortium (TIGMIC)"/>
            <person name="Jia N."/>
            <person name="Wang J."/>
            <person name="Shi W."/>
            <person name="Du L."/>
            <person name="Sun Y."/>
            <person name="Zhan W."/>
            <person name="Jiang J.F."/>
            <person name="Wang Q."/>
            <person name="Zhang B."/>
            <person name="Ji P."/>
            <person name="Bell-Sakyi L."/>
            <person name="Cui X.M."/>
            <person name="Yuan T.T."/>
            <person name="Jiang B.G."/>
            <person name="Yang W.F."/>
            <person name="Lam T.T."/>
            <person name="Chang Q.C."/>
            <person name="Ding S.J."/>
            <person name="Wang X.J."/>
            <person name="Zhu J.G."/>
            <person name="Ruan X.D."/>
            <person name="Zhao L."/>
            <person name="Wei J.T."/>
            <person name="Ye R.Z."/>
            <person name="Que T.C."/>
            <person name="Du C.H."/>
            <person name="Zhou Y.H."/>
            <person name="Cheng J.X."/>
            <person name="Dai P.F."/>
            <person name="Guo W.B."/>
            <person name="Han X.H."/>
            <person name="Huang E.J."/>
            <person name="Li L.F."/>
            <person name="Wei W."/>
            <person name="Gao Y.C."/>
            <person name="Liu J.Z."/>
            <person name="Shao H.Z."/>
            <person name="Wang X."/>
            <person name="Wang C.C."/>
            <person name="Yang T.C."/>
            <person name="Huo Q.B."/>
            <person name="Li W."/>
            <person name="Chen H.Y."/>
            <person name="Chen S.E."/>
            <person name="Zhou L.G."/>
            <person name="Ni X.B."/>
            <person name="Tian J.H."/>
            <person name="Sheng Y."/>
            <person name="Liu T."/>
            <person name="Pan Y.S."/>
            <person name="Xia L.Y."/>
            <person name="Li J."/>
            <person name="Zhao F."/>
            <person name="Cao W.C."/>
        </authorList>
    </citation>
    <scope>NUCLEOTIDE SEQUENCE [LARGE SCALE GENOMIC DNA]</scope>
    <source>
        <strain evidence="2">HaeL-2018</strain>
    </source>
</reference>
<dbReference type="AlphaFoldDB" id="A0A9J6G917"/>